<proteinExistence type="predicted"/>
<sequence>MSISRWNRVKKVSVPRGSKPRSSGFQQRVRETYFRCLPILASQDSANVSRKLTGSVSEKTTYAKASRMFRVNQKVKESVKMG</sequence>
<dbReference type="EMBL" id="SJPT01000001">
    <property type="protein sequence ID" value="TWU27107.1"/>
    <property type="molecule type" value="Genomic_DNA"/>
</dbReference>
<gene>
    <name evidence="2" type="ORF">Pla52o_09670</name>
</gene>
<name>A0A5C6CUC4_9BACT</name>
<comment type="caution">
    <text evidence="2">The sequence shown here is derived from an EMBL/GenBank/DDBJ whole genome shotgun (WGS) entry which is preliminary data.</text>
</comment>
<accession>A0A5C6CUC4</accession>
<dbReference type="AlphaFoldDB" id="A0A5C6CUC4"/>
<evidence type="ECO:0000313" key="2">
    <source>
        <dbReference type="EMBL" id="TWU27107.1"/>
    </source>
</evidence>
<feature type="region of interest" description="Disordered" evidence="1">
    <location>
        <begin position="1"/>
        <end position="26"/>
    </location>
</feature>
<evidence type="ECO:0000256" key="1">
    <source>
        <dbReference type="SAM" id="MobiDB-lite"/>
    </source>
</evidence>
<evidence type="ECO:0000313" key="3">
    <source>
        <dbReference type="Proteomes" id="UP000316304"/>
    </source>
</evidence>
<keyword evidence="3" id="KW-1185">Reference proteome</keyword>
<reference evidence="2 3" key="1">
    <citation type="submission" date="2019-02" db="EMBL/GenBank/DDBJ databases">
        <title>Deep-cultivation of Planctomycetes and their phenomic and genomic characterization uncovers novel biology.</title>
        <authorList>
            <person name="Wiegand S."/>
            <person name="Jogler M."/>
            <person name="Boedeker C."/>
            <person name="Pinto D."/>
            <person name="Vollmers J."/>
            <person name="Rivas-Marin E."/>
            <person name="Kohn T."/>
            <person name="Peeters S.H."/>
            <person name="Heuer A."/>
            <person name="Rast P."/>
            <person name="Oberbeckmann S."/>
            <person name="Bunk B."/>
            <person name="Jeske O."/>
            <person name="Meyerdierks A."/>
            <person name="Storesund J.E."/>
            <person name="Kallscheuer N."/>
            <person name="Luecker S."/>
            <person name="Lage O.M."/>
            <person name="Pohl T."/>
            <person name="Merkel B.J."/>
            <person name="Hornburger P."/>
            <person name="Mueller R.-W."/>
            <person name="Bruemmer F."/>
            <person name="Labrenz M."/>
            <person name="Spormann A.M."/>
            <person name="Op Den Camp H."/>
            <person name="Overmann J."/>
            <person name="Amann R."/>
            <person name="Jetten M.S.M."/>
            <person name="Mascher T."/>
            <person name="Medema M.H."/>
            <person name="Devos D.P."/>
            <person name="Kaster A.-K."/>
            <person name="Ovreas L."/>
            <person name="Rohde M."/>
            <person name="Galperin M.Y."/>
            <person name="Jogler C."/>
        </authorList>
    </citation>
    <scope>NUCLEOTIDE SEQUENCE [LARGE SCALE GENOMIC DNA]</scope>
    <source>
        <strain evidence="2 3">Pla52o</strain>
    </source>
</reference>
<organism evidence="2 3">
    <name type="scientific">Novipirellula galeiformis</name>
    <dbReference type="NCBI Taxonomy" id="2528004"/>
    <lineage>
        <taxon>Bacteria</taxon>
        <taxon>Pseudomonadati</taxon>
        <taxon>Planctomycetota</taxon>
        <taxon>Planctomycetia</taxon>
        <taxon>Pirellulales</taxon>
        <taxon>Pirellulaceae</taxon>
        <taxon>Novipirellula</taxon>
    </lineage>
</organism>
<dbReference type="Proteomes" id="UP000316304">
    <property type="component" value="Unassembled WGS sequence"/>
</dbReference>
<protein>
    <submittedName>
        <fullName evidence="2">Uncharacterized protein</fullName>
    </submittedName>
</protein>